<protein>
    <submittedName>
        <fullName evidence="1">Uncharacterized protein</fullName>
    </submittedName>
</protein>
<sequence length="120" mass="11578">AAVLACPGGLRPAVCAPSPCGGALCVPLLPAGERCVCPFSLRGSAVCAPSPYGGALCVPLLPAGERCVCPFSLRGSAVCAPSPSLCVPLLLAGGTGGASLPAAQARGLCTLLCRPGSEGF</sequence>
<proteinExistence type="predicted"/>
<dbReference type="Ensembl" id="ENSCMUT00000032947.1">
    <property type="protein sequence ID" value="ENSCMUP00000035112.1"/>
    <property type="gene ID" value="ENSCMUG00000017208.1"/>
</dbReference>
<reference evidence="1" key="2">
    <citation type="submission" date="2025-08" db="UniProtKB">
        <authorList>
            <consortium name="Ensembl"/>
        </authorList>
    </citation>
    <scope>IDENTIFICATION</scope>
</reference>
<accession>A0A8U7P8G3</accession>
<reference evidence="2" key="1">
    <citation type="submission" date="2019-10" db="EMBL/GenBank/DDBJ databases">
        <title>Corvus moneduloides (New Caledonian crow) genome, bCorMon1, primary haplotype.</title>
        <authorList>
            <person name="Rutz C."/>
            <person name="Fungtammasan C."/>
            <person name="Mountcastle J."/>
            <person name="Formenti G."/>
            <person name="Chow W."/>
            <person name="Howe K."/>
            <person name="Steele M.P."/>
            <person name="Fernandes J."/>
            <person name="Gilbert M.T.P."/>
            <person name="Fedrigo O."/>
            <person name="Jarvis E.D."/>
            <person name="Gemmell N."/>
        </authorList>
    </citation>
    <scope>NUCLEOTIDE SEQUENCE [LARGE SCALE GENOMIC DNA]</scope>
</reference>
<reference evidence="1" key="3">
    <citation type="submission" date="2025-09" db="UniProtKB">
        <authorList>
            <consortium name="Ensembl"/>
        </authorList>
    </citation>
    <scope>IDENTIFICATION</scope>
</reference>
<keyword evidence="2" id="KW-1185">Reference proteome</keyword>
<dbReference type="AlphaFoldDB" id="A0A8U7P8G3"/>
<name>A0A8U7P8G3_CORMO</name>
<evidence type="ECO:0000313" key="1">
    <source>
        <dbReference type="Ensembl" id="ENSCMUP00000035112.1"/>
    </source>
</evidence>
<evidence type="ECO:0000313" key="2">
    <source>
        <dbReference type="Proteomes" id="UP000694553"/>
    </source>
</evidence>
<organism evidence="1 2">
    <name type="scientific">Corvus moneduloides</name>
    <name type="common">New Caledonian crow</name>
    <dbReference type="NCBI Taxonomy" id="1196302"/>
    <lineage>
        <taxon>Eukaryota</taxon>
        <taxon>Metazoa</taxon>
        <taxon>Chordata</taxon>
        <taxon>Craniata</taxon>
        <taxon>Vertebrata</taxon>
        <taxon>Euteleostomi</taxon>
        <taxon>Archelosauria</taxon>
        <taxon>Archosauria</taxon>
        <taxon>Dinosauria</taxon>
        <taxon>Saurischia</taxon>
        <taxon>Theropoda</taxon>
        <taxon>Coelurosauria</taxon>
        <taxon>Aves</taxon>
        <taxon>Neognathae</taxon>
        <taxon>Neoaves</taxon>
        <taxon>Telluraves</taxon>
        <taxon>Australaves</taxon>
        <taxon>Passeriformes</taxon>
        <taxon>Corvoidea</taxon>
        <taxon>Corvidae</taxon>
        <taxon>Corvus</taxon>
    </lineage>
</organism>
<dbReference type="Proteomes" id="UP000694553">
    <property type="component" value="Unassembled WGS sequence"/>
</dbReference>